<proteinExistence type="predicted"/>
<dbReference type="CAZy" id="GT4">
    <property type="family name" value="Glycosyltransferase Family 4"/>
</dbReference>
<name>D6Y023_BACIE</name>
<dbReference type="PANTHER" id="PTHR12526:SF630">
    <property type="entry name" value="GLYCOSYLTRANSFERASE"/>
    <property type="match status" value="1"/>
</dbReference>
<dbReference type="InterPro" id="IPR028098">
    <property type="entry name" value="Glyco_trans_4-like_N"/>
</dbReference>
<dbReference type="RefSeq" id="WP_013173929.1">
    <property type="nucleotide sequence ID" value="NC_014219.1"/>
</dbReference>
<reference evidence="3" key="1">
    <citation type="submission" date="2009-10" db="EMBL/GenBank/DDBJ databases">
        <title>Complete sequence of Bacillus selenitireducens MLS10.</title>
        <authorList>
            <consortium name="US DOE Joint Genome Institute"/>
            <person name="Lucas S."/>
            <person name="Copeland A."/>
            <person name="Lapidus A."/>
            <person name="Glavina del Rio T."/>
            <person name="Dalin E."/>
            <person name="Tice H."/>
            <person name="Bruce D."/>
            <person name="Goodwin L."/>
            <person name="Pitluck S."/>
            <person name="Sims D."/>
            <person name="Brettin T."/>
            <person name="Detter J.C."/>
            <person name="Han C."/>
            <person name="Larimer F."/>
            <person name="Land M."/>
            <person name="Hauser L."/>
            <person name="Kyrpides N."/>
            <person name="Ovchinnikova G."/>
            <person name="Stolz J."/>
        </authorList>
    </citation>
    <scope>NUCLEOTIDE SEQUENCE [LARGE SCALE GENOMIC DNA]</scope>
    <source>
        <strain evidence="3">MLS10</strain>
    </source>
</reference>
<feature type="domain" description="Glycosyltransferase subfamily 4-like N-terminal" evidence="2">
    <location>
        <begin position="13"/>
        <end position="171"/>
    </location>
</feature>
<evidence type="ECO:0000259" key="2">
    <source>
        <dbReference type="Pfam" id="PF13439"/>
    </source>
</evidence>
<evidence type="ECO:0000259" key="1">
    <source>
        <dbReference type="Pfam" id="PF00534"/>
    </source>
</evidence>
<accession>D6Y023</accession>
<keyword evidence="4" id="KW-1185">Reference proteome</keyword>
<keyword evidence="3" id="KW-0808">Transferase</keyword>
<dbReference type="KEGG" id="bse:Bsel_3043"/>
<dbReference type="Gene3D" id="3.40.50.2000">
    <property type="entry name" value="Glycogen Phosphorylase B"/>
    <property type="match status" value="2"/>
</dbReference>
<gene>
    <name evidence="3" type="ordered locus">Bsel_3043</name>
</gene>
<dbReference type="HOGENOM" id="CLU_009583_0_3_9"/>
<dbReference type="PANTHER" id="PTHR12526">
    <property type="entry name" value="GLYCOSYLTRANSFERASE"/>
    <property type="match status" value="1"/>
</dbReference>
<dbReference type="Pfam" id="PF00534">
    <property type="entry name" value="Glycos_transf_1"/>
    <property type="match status" value="1"/>
</dbReference>
<evidence type="ECO:0000313" key="3">
    <source>
        <dbReference type="EMBL" id="ADI00525.1"/>
    </source>
</evidence>
<dbReference type="EMBL" id="CP001791">
    <property type="protein sequence ID" value="ADI00525.1"/>
    <property type="molecule type" value="Genomic_DNA"/>
</dbReference>
<dbReference type="InterPro" id="IPR001296">
    <property type="entry name" value="Glyco_trans_1"/>
</dbReference>
<organism evidence="3 4">
    <name type="scientific">Bacillus selenitireducens (strain ATCC 700615 / DSM 15326 / MLS10)</name>
    <dbReference type="NCBI Taxonomy" id="439292"/>
    <lineage>
        <taxon>Bacteria</taxon>
        <taxon>Bacillati</taxon>
        <taxon>Bacillota</taxon>
        <taxon>Bacilli</taxon>
        <taxon>Bacillales</taxon>
        <taxon>Bacillaceae</taxon>
        <taxon>Salisediminibacterium</taxon>
    </lineage>
</organism>
<feature type="domain" description="Glycosyl transferase family 1" evidence="1">
    <location>
        <begin position="190"/>
        <end position="340"/>
    </location>
</feature>
<dbReference type="OrthoDB" id="9787617at2"/>
<evidence type="ECO:0000313" key="4">
    <source>
        <dbReference type="Proteomes" id="UP000000271"/>
    </source>
</evidence>
<dbReference type="eggNOG" id="COG0438">
    <property type="taxonomic scope" value="Bacteria"/>
</dbReference>
<dbReference type="SUPFAM" id="SSF53756">
    <property type="entry name" value="UDP-Glycosyltransferase/glycogen phosphorylase"/>
    <property type="match status" value="1"/>
</dbReference>
<dbReference type="AlphaFoldDB" id="D6Y023"/>
<dbReference type="Pfam" id="PF13439">
    <property type="entry name" value="Glyco_transf_4"/>
    <property type="match status" value="1"/>
</dbReference>
<dbReference type="GO" id="GO:0016757">
    <property type="term" value="F:glycosyltransferase activity"/>
    <property type="evidence" value="ECO:0007669"/>
    <property type="project" value="InterPro"/>
</dbReference>
<dbReference type="Proteomes" id="UP000000271">
    <property type="component" value="Chromosome"/>
</dbReference>
<dbReference type="STRING" id="439292.Bsel_3043"/>
<protein>
    <submittedName>
        <fullName evidence="3">Glycosyl transferase group 1</fullName>
    </submittedName>
</protein>
<sequence length="364" mass="42018">MKILHVINAFSGGGAEKLLRDTVVNQHKQGNDVSVLVLSSSNNEFLEEVQSEGVKVYVSTCSSLYSLIQFMEVKKIISEEQYNIVHVHLFPAFYWTAIAKLFISKSTKFIYTEHSTHNRRRNKFYFRWIEYFMYSSYDEIFCISEGTKENLNKWVPITNKRSVVIPNGVNLIDYNEAKPYQKRDLFVDAKEIDKLIIMVARFSDQKDHSTLIKSLKYLDCTFKLLLVGEGARINDVKSLVHKEGLEDRVSFLGFRKDIPEIMKTCDIFVLSSNWEGFGLVAVEAMASGIPVLVSDVPGLREVVGRKDMLFPKGDSRLLAKQMKDLLIDEKRNEIVEYGINRSQQYSIFSMVTQIQQRYNRLLKV</sequence>